<dbReference type="Gene3D" id="3.30.300.20">
    <property type="match status" value="1"/>
</dbReference>
<dbReference type="InterPro" id="IPR003718">
    <property type="entry name" value="OsmC/Ohr_fam"/>
</dbReference>
<reference evidence="1" key="1">
    <citation type="submission" date="2019-08" db="EMBL/GenBank/DDBJ databases">
        <title>Complete genome sequence of a mangrove-derived Streptomyces xiamenensis.</title>
        <authorList>
            <person name="Xu J."/>
        </authorList>
    </citation>
    <scope>NUCLEOTIDE SEQUENCE</scope>
    <source>
        <strain evidence="1">318</strain>
    </source>
</reference>
<dbReference type="Pfam" id="PF02566">
    <property type="entry name" value="OsmC"/>
    <property type="match status" value="1"/>
</dbReference>
<dbReference type="PANTHER" id="PTHR42830">
    <property type="entry name" value="OSMOTICALLY INDUCIBLE FAMILY PROTEIN"/>
    <property type="match status" value="1"/>
</dbReference>
<accession>A0A0F7FYN1</accession>
<dbReference type="InterPro" id="IPR019904">
    <property type="entry name" value="Peroxiredoxin_OsmC"/>
</dbReference>
<dbReference type="GO" id="GO:0006979">
    <property type="term" value="P:response to oxidative stress"/>
    <property type="evidence" value="ECO:0007669"/>
    <property type="project" value="InterPro"/>
</dbReference>
<dbReference type="HOGENOM" id="CLU_106355_1_0_11"/>
<gene>
    <name evidence="1" type="ORF">SXIM_39250</name>
</gene>
<sequence>MEGSGTVALESSGIGTFEVNWPSRAETPNGRTSPEELIAAAHSSCFSMALSHGLAGAGTPPETVQTQASVTFQPGEGITGIVLNVKARVPGLSAEAFQEAATTAKENCPVSKALAGVTITLEAELLA</sequence>
<dbReference type="STRING" id="408015.SXIM_39250"/>
<dbReference type="InterPro" id="IPR052707">
    <property type="entry name" value="OsmC_Ohr_Peroxiredoxin"/>
</dbReference>
<dbReference type="InterPro" id="IPR036102">
    <property type="entry name" value="OsmC/Ohrsf"/>
</dbReference>
<dbReference type="AlphaFoldDB" id="A0A0F7FYN1"/>
<dbReference type="PATRIC" id="fig|408015.6.peg.3977"/>
<organism evidence="1 2">
    <name type="scientific">Streptomyces xiamenensis</name>
    <dbReference type="NCBI Taxonomy" id="408015"/>
    <lineage>
        <taxon>Bacteria</taxon>
        <taxon>Bacillati</taxon>
        <taxon>Actinomycetota</taxon>
        <taxon>Actinomycetes</taxon>
        <taxon>Kitasatosporales</taxon>
        <taxon>Streptomycetaceae</taxon>
        <taxon>Streptomyces</taxon>
    </lineage>
</organism>
<dbReference type="EMBL" id="CP009922">
    <property type="protein sequence ID" value="AKG45309.1"/>
    <property type="molecule type" value="Genomic_DNA"/>
</dbReference>
<dbReference type="NCBIfam" id="TIGR03562">
    <property type="entry name" value="osmo_induc_OsmC"/>
    <property type="match status" value="1"/>
</dbReference>
<proteinExistence type="predicted"/>
<dbReference type="PANTHER" id="PTHR42830:SF1">
    <property type="entry name" value="OSMOTICALLY INDUCIBLE FAMILY PROTEIN"/>
    <property type="match status" value="1"/>
</dbReference>
<keyword evidence="2" id="KW-1185">Reference proteome</keyword>
<dbReference type="KEGG" id="sxi:SXIM_39250"/>
<dbReference type="Proteomes" id="UP000034034">
    <property type="component" value="Chromosome"/>
</dbReference>
<dbReference type="SUPFAM" id="SSF82784">
    <property type="entry name" value="OsmC-like"/>
    <property type="match status" value="1"/>
</dbReference>
<dbReference type="GO" id="GO:0004601">
    <property type="term" value="F:peroxidase activity"/>
    <property type="evidence" value="ECO:0007669"/>
    <property type="project" value="InterPro"/>
</dbReference>
<name>A0A0F7FYN1_9ACTN</name>
<dbReference type="InterPro" id="IPR015946">
    <property type="entry name" value="KH_dom-like_a/b"/>
</dbReference>
<protein>
    <submittedName>
        <fullName evidence="1">OsmC-like protein</fullName>
    </submittedName>
</protein>
<evidence type="ECO:0000313" key="2">
    <source>
        <dbReference type="Proteomes" id="UP000034034"/>
    </source>
</evidence>
<evidence type="ECO:0000313" key="1">
    <source>
        <dbReference type="EMBL" id="AKG45309.1"/>
    </source>
</evidence>